<comment type="caution">
    <text evidence="1">The sequence shown here is derived from an EMBL/GenBank/DDBJ whole genome shotgun (WGS) entry which is preliminary data.</text>
</comment>
<proteinExistence type="predicted"/>
<dbReference type="Proteomes" id="UP001054821">
    <property type="component" value="Chromosome 8"/>
</dbReference>
<organism evidence="1 2">
    <name type="scientific">Prunus dulcis</name>
    <name type="common">Almond</name>
    <name type="synonym">Amygdalus dulcis</name>
    <dbReference type="NCBI Taxonomy" id="3755"/>
    <lineage>
        <taxon>Eukaryota</taxon>
        <taxon>Viridiplantae</taxon>
        <taxon>Streptophyta</taxon>
        <taxon>Embryophyta</taxon>
        <taxon>Tracheophyta</taxon>
        <taxon>Spermatophyta</taxon>
        <taxon>Magnoliopsida</taxon>
        <taxon>eudicotyledons</taxon>
        <taxon>Gunneridae</taxon>
        <taxon>Pentapetalae</taxon>
        <taxon>rosids</taxon>
        <taxon>fabids</taxon>
        <taxon>Rosales</taxon>
        <taxon>Rosaceae</taxon>
        <taxon>Amygdaloideae</taxon>
        <taxon>Amygdaleae</taxon>
        <taxon>Prunus</taxon>
    </lineage>
</organism>
<evidence type="ECO:0000313" key="1">
    <source>
        <dbReference type="EMBL" id="KAI5313541.1"/>
    </source>
</evidence>
<sequence>MPHNLYMVLVWHVGDEIIFRALQLSWLSSMSWTPFADQIPNWSRLLTVLGVGFPVGMSLQFLLDPGCPTCINTELLFTLSHIANLTSLLSSLRKILENLYCLSKRGVDVHPKVSGARKFFLIFSFSLQGPAGWDQAGFHRDLQPKTVGDAVAAGGC</sequence>
<accession>A0AAD4UWT2</accession>
<reference evidence="1 2" key="1">
    <citation type="journal article" date="2022" name="G3 (Bethesda)">
        <title>Whole-genome sequence and methylome profiling of the almond [Prunus dulcis (Mill.) D.A. Webb] cultivar 'Nonpareil'.</title>
        <authorList>
            <person name="D'Amico-Willman K.M."/>
            <person name="Ouma W.Z."/>
            <person name="Meulia T."/>
            <person name="Sideli G.M."/>
            <person name="Gradziel T.M."/>
            <person name="Fresnedo-Ramirez J."/>
        </authorList>
    </citation>
    <scope>NUCLEOTIDE SEQUENCE [LARGE SCALE GENOMIC DNA]</scope>
    <source>
        <strain evidence="1">Clone GOH B32 T37-40</strain>
    </source>
</reference>
<evidence type="ECO:0000313" key="2">
    <source>
        <dbReference type="Proteomes" id="UP001054821"/>
    </source>
</evidence>
<name>A0AAD4UWT2_PRUDU</name>
<dbReference type="EMBL" id="JAJFAZ020000008">
    <property type="protein sequence ID" value="KAI5313541.1"/>
    <property type="molecule type" value="Genomic_DNA"/>
</dbReference>
<keyword evidence="2" id="KW-1185">Reference proteome</keyword>
<protein>
    <submittedName>
        <fullName evidence="1">Uncharacterized protein</fullName>
    </submittedName>
</protein>
<gene>
    <name evidence="1" type="ORF">L3X38_042717</name>
</gene>
<dbReference type="AlphaFoldDB" id="A0AAD4UWT2"/>